<dbReference type="Pfam" id="PF12836">
    <property type="entry name" value="HHH_3"/>
    <property type="match status" value="1"/>
</dbReference>
<evidence type="ECO:0000313" key="2">
    <source>
        <dbReference type="EMBL" id="AQS59925.1"/>
    </source>
</evidence>
<sequence>MFNLGRKEQYLLVLVAAILIFTAGYQLANQNDATVELVGAANLDASAGEEDLLVHVTGAVAKPGLYKLPPGSRVNDAIEQASALPEADLSNLNLAARLKDEQKIIVPSQIQPAVPSEAITPGSTVVVAPVPGAKATPGPAPTSGKVNINTASAAELDSLPGIGPALAERIIQYRQTNGLFQEPRDLLNVSGIGEKKFAELEHLITVY</sequence>
<dbReference type="Gene3D" id="3.10.560.10">
    <property type="entry name" value="Outer membrane lipoprotein wza domain like"/>
    <property type="match status" value="1"/>
</dbReference>
<dbReference type="Pfam" id="PF10531">
    <property type="entry name" value="SLBB"/>
    <property type="match status" value="1"/>
</dbReference>
<keyword evidence="3" id="KW-1185">Reference proteome</keyword>
<protein>
    <submittedName>
        <fullName evidence="2">Competence protein ComEA</fullName>
    </submittedName>
</protein>
<dbReference type="InterPro" id="IPR010994">
    <property type="entry name" value="RuvA_2-like"/>
</dbReference>
<dbReference type="GO" id="GO:0015627">
    <property type="term" value="C:type II protein secretion system complex"/>
    <property type="evidence" value="ECO:0007669"/>
    <property type="project" value="TreeGrafter"/>
</dbReference>
<dbReference type="RefSeq" id="WP_077714969.1">
    <property type="nucleotide sequence ID" value="NZ_CP019698.1"/>
</dbReference>
<dbReference type="InterPro" id="IPR051675">
    <property type="entry name" value="Endo/Exo/Phosphatase_dom_1"/>
</dbReference>
<dbReference type="Proteomes" id="UP000189464">
    <property type="component" value="Chromosome"/>
</dbReference>
<dbReference type="InterPro" id="IPR004509">
    <property type="entry name" value="Competence_ComEA_HhH"/>
</dbReference>
<dbReference type="InterPro" id="IPR003583">
    <property type="entry name" value="Hlx-hairpin-Hlx_DNA-bd_motif"/>
</dbReference>
<evidence type="ECO:0000313" key="3">
    <source>
        <dbReference type="Proteomes" id="UP000189464"/>
    </source>
</evidence>
<dbReference type="STRING" id="1833852.B0537_13065"/>
<dbReference type="GO" id="GO:0015628">
    <property type="term" value="P:protein secretion by the type II secretion system"/>
    <property type="evidence" value="ECO:0007669"/>
    <property type="project" value="TreeGrafter"/>
</dbReference>
<dbReference type="OrthoDB" id="9790239at2"/>
<gene>
    <name evidence="2" type="ORF">B0537_13065</name>
</gene>
<dbReference type="EMBL" id="CP019698">
    <property type="protein sequence ID" value="AQS59925.1"/>
    <property type="molecule type" value="Genomic_DNA"/>
</dbReference>
<dbReference type="AlphaFoldDB" id="A0A1S6IYS7"/>
<dbReference type="PANTHER" id="PTHR21180">
    <property type="entry name" value="ENDONUCLEASE/EXONUCLEASE/PHOSPHATASE FAMILY DOMAIN-CONTAINING PROTEIN 1"/>
    <property type="match status" value="1"/>
</dbReference>
<evidence type="ECO:0000259" key="1">
    <source>
        <dbReference type="SMART" id="SM00278"/>
    </source>
</evidence>
<dbReference type="InterPro" id="IPR019554">
    <property type="entry name" value="Soluble_ligand-bd"/>
</dbReference>
<name>A0A1S6IYS7_9FIRM</name>
<feature type="domain" description="Helix-hairpin-helix DNA-binding motif class 1" evidence="1">
    <location>
        <begin position="184"/>
        <end position="203"/>
    </location>
</feature>
<dbReference type="GO" id="GO:0006281">
    <property type="term" value="P:DNA repair"/>
    <property type="evidence" value="ECO:0007669"/>
    <property type="project" value="InterPro"/>
</dbReference>
<dbReference type="GO" id="GO:0003677">
    <property type="term" value="F:DNA binding"/>
    <property type="evidence" value="ECO:0007669"/>
    <property type="project" value="InterPro"/>
</dbReference>
<dbReference type="KEGG" id="dfg:B0537_13065"/>
<organism evidence="2 3">
    <name type="scientific">Desulforamulus ferrireducens</name>
    <dbReference type="NCBI Taxonomy" id="1833852"/>
    <lineage>
        <taxon>Bacteria</taxon>
        <taxon>Bacillati</taxon>
        <taxon>Bacillota</taxon>
        <taxon>Clostridia</taxon>
        <taxon>Eubacteriales</taxon>
        <taxon>Peptococcaceae</taxon>
        <taxon>Desulforamulus</taxon>
    </lineage>
</organism>
<accession>A0A1S6IYS7</accession>
<reference evidence="2 3" key="1">
    <citation type="journal article" date="2016" name="Int. J. Syst. Evol. Microbiol.">
        <title>Desulfotomaculum ferrireducens sp. nov., a moderately thermophilic sulfate-reducing and dissimilatory Fe(III)-reducing bacterium isolated from compost.</title>
        <authorList>
            <person name="Yang G."/>
            <person name="Guo J."/>
            <person name="Zhuang L."/>
            <person name="Yuan Y."/>
            <person name="Zhou S."/>
        </authorList>
    </citation>
    <scope>NUCLEOTIDE SEQUENCE [LARGE SCALE GENOMIC DNA]</scope>
    <source>
        <strain evidence="2 3">GSS09</strain>
    </source>
</reference>
<dbReference type="PANTHER" id="PTHR21180:SF32">
    <property type="entry name" value="ENDONUCLEASE_EXONUCLEASE_PHOSPHATASE FAMILY DOMAIN-CONTAINING PROTEIN 1"/>
    <property type="match status" value="1"/>
</dbReference>
<dbReference type="SUPFAM" id="SSF47781">
    <property type="entry name" value="RuvA domain 2-like"/>
    <property type="match status" value="1"/>
</dbReference>
<feature type="domain" description="Helix-hairpin-helix DNA-binding motif class 1" evidence="1">
    <location>
        <begin position="154"/>
        <end position="173"/>
    </location>
</feature>
<dbReference type="Gene3D" id="1.10.150.320">
    <property type="entry name" value="Photosystem II 12 kDa extrinsic protein"/>
    <property type="match status" value="1"/>
</dbReference>
<dbReference type="NCBIfam" id="TIGR00426">
    <property type="entry name" value="competence protein ComEA helix-hairpin-helix repeat region"/>
    <property type="match status" value="1"/>
</dbReference>
<dbReference type="SMART" id="SM00278">
    <property type="entry name" value="HhH1"/>
    <property type="match status" value="2"/>
</dbReference>
<proteinExistence type="predicted"/>